<feature type="transmembrane region" description="Helical" evidence="2">
    <location>
        <begin position="226"/>
        <end position="245"/>
    </location>
</feature>
<keyword evidence="2" id="KW-0472">Membrane</keyword>
<feature type="transmembrane region" description="Helical" evidence="2">
    <location>
        <begin position="113"/>
        <end position="134"/>
    </location>
</feature>
<keyword evidence="2" id="KW-1133">Transmembrane helix</keyword>
<keyword evidence="4" id="KW-1185">Reference proteome</keyword>
<reference evidence="3" key="1">
    <citation type="submission" date="2022-10" db="EMBL/GenBank/DDBJ databases">
        <title>The complete genomes of actinobacterial strains from the NBC collection.</title>
        <authorList>
            <person name="Joergensen T.S."/>
            <person name="Alvarez Arevalo M."/>
            <person name="Sterndorff E.B."/>
            <person name="Faurdal D."/>
            <person name="Vuksanovic O."/>
            <person name="Mourched A.-S."/>
            <person name="Charusanti P."/>
            <person name="Shaw S."/>
            <person name="Blin K."/>
            <person name="Weber T."/>
        </authorList>
    </citation>
    <scope>NUCLEOTIDE SEQUENCE</scope>
    <source>
        <strain evidence="3">NBC_01482</strain>
    </source>
</reference>
<feature type="transmembrane region" description="Helical" evidence="2">
    <location>
        <begin position="77"/>
        <end position="101"/>
    </location>
</feature>
<name>A0ABZ1YYI0_9NOCA</name>
<protein>
    <submittedName>
        <fullName evidence="3">Enediyne biosynthesis protein</fullName>
    </submittedName>
</protein>
<dbReference type="RefSeq" id="WP_329412676.1">
    <property type="nucleotide sequence ID" value="NZ_CP109441.1"/>
</dbReference>
<sequence>MSVQGNGTHSNGTAVVESTNDSAPEPEPTPAQAWRRKWLGVNIEGRDPRYLALRNFAASLTFFNILGFLWLGFEQPWLWPILSAGTAYAVEMILETLAAWAYRRPAGYRGNGLRGLIVFLLPAHITGVAFNFLMYAADQFLPIMFGITVAVGTKWVLRAKVNGKVKHFMNPSNFGIVVALLVFPTIAVVGPYHFVENVSGPADALIVLGLLGAGTMLNAKLTKKTPLIMAWLGAYVLQAVVRGLLDSNISIIAALLPMTGIAFVLYTNYMITDPATTPFAKRDQIIFGASVGLLYGVLMALHVSFGLFFALVIVCASRGMFWWSRNIREWLGKRATVVVVDVQEAEPEPDELAAVAPEKEPARS</sequence>
<evidence type="ECO:0000256" key="1">
    <source>
        <dbReference type="SAM" id="MobiDB-lite"/>
    </source>
</evidence>
<feature type="transmembrane region" description="Helical" evidence="2">
    <location>
        <begin position="200"/>
        <end position="219"/>
    </location>
</feature>
<accession>A0ABZ1YYI0</accession>
<feature type="transmembrane region" description="Helical" evidence="2">
    <location>
        <begin position="51"/>
        <end position="71"/>
    </location>
</feature>
<evidence type="ECO:0000256" key="2">
    <source>
        <dbReference type="SAM" id="Phobius"/>
    </source>
</evidence>
<proteinExistence type="predicted"/>
<dbReference type="Proteomes" id="UP001432062">
    <property type="component" value="Chromosome"/>
</dbReference>
<feature type="region of interest" description="Disordered" evidence="1">
    <location>
        <begin position="1"/>
        <end position="31"/>
    </location>
</feature>
<evidence type="ECO:0000313" key="4">
    <source>
        <dbReference type="Proteomes" id="UP001432062"/>
    </source>
</evidence>
<feature type="transmembrane region" description="Helical" evidence="2">
    <location>
        <begin position="251"/>
        <end position="272"/>
    </location>
</feature>
<feature type="compositionally biased region" description="Polar residues" evidence="1">
    <location>
        <begin position="1"/>
        <end position="22"/>
    </location>
</feature>
<feature type="transmembrane region" description="Helical" evidence="2">
    <location>
        <begin position="140"/>
        <end position="157"/>
    </location>
</feature>
<keyword evidence="2" id="KW-0812">Transmembrane</keyword>
<feature type="transmembrane region" description="Helical" evidence="2">
    <location>
        <begin position="173"/>
        <end position="194"/>
    </location>
</feature>
<evidence type="ECO:0000313" key="3">
    <source>
        <dbReference type="EMBL" id="WUV48332.1"/>
    </source>
</evidence>
<organism evidence="3 4">
    <name type="scientific">Nocardia vinacea</name>
    <dbReference type="NCBI Taxonomy" id="96468"/>
    <lineage>
        <taxon>Bacteria</taxon>
        <taxon>Bacillati</taxon>
        <taxon>Actinomycetota</taxon>
        <taxon>Actinomycetes</taxon>
        <taxon>Mycobacteriales</taxon>
        <taxon>Nocardiaceae</taxon>
        <taxon>Nocardia</taxon>
    </lineage>
</organism>
<gene>
    <name evidence="3" type="ORF">OG563_09125</name>
</gene>
<dbReference type="EMBL" id="CP109441">
    <property type="protein sequence ID" value="WUV48332.1"/>
    <property type="molecule type" value="Genomic_DNA"/>
</dbReference>